<organism evidence="2 3">
    <name type="scientific">Streptomyces albospinus</name>
    <dbReference type="NCBI Taxonomy" id="285515"/>
    <lineage>
        <taxon>Bacteria</taxon>
        <taxon>Bacillati</taxon>
        <taxon>Actinomycetota</taxon>
        <taxon>Actinomycetes</taxon>
        <taxon>Kitasatosporales</taxon>
        <taxon>Streptomycetaceae</taxon>
        <taxon>Streptomyces</taxon>
    </lineage>
</organism>
<sequence length="70" mass="7169">MKITAADGVLPSHPVIRPACQVPRPAGVFTLQKAADVPQGVRIRYGSGADQGDEVGRVHGPPAVLGGLES</sequence>
<evidence type="ECO:0000313" key="2">
    <source>
        <dbReference type="EMBL" id="GGU52581.1"/>
    </source>
</evidence>
<evidence type="ECO:0000256" key="1">
    <source>
        <dbReference type="SAM" id="MobiDB-lite"/>
    </source>
</evidence>
<name>A0ABQ2UT93_9ACTN</name>
<keyword evidence="3" id="KW-1185">Reference proteome</keyword>
<dbReference type="Proteomes" id="UP000654471">
    <property type="component" value="Unassembled WGS sequence"/>
</dbReference>
<dbReference type="EMBL" id="BMRP01000004">
    <property type="protein sequence ID" value="GGU52581.1"/>
    <property type="molecule type" value="Genomic_DNA"/>
</dbReference>
<evidence type="ECO:0000313" key="3">
    <source>
        <dbReference type="Proteomes" id="UP000654471"/>
    </source>
</evidence>
<gene>
    <name evidence="2" type="ORF">GCM10010211_16240</name>
</gene>
<protein>
    <submittedName>
        <fullName evidence="2">Uncharacterized protein</fullName>
    </submittedName>
</protein>
<feature type="region of interest" description="Disordered" evidence="1">
    <location>
        <begin position="45"/>
        <end position="70"/>
    </location>
</feature>
<comment type="caution">
    <text evidence="2">The sequence shown here is derived from an EMBL/GenBank/DDBJ whole genome shotgun (WGS) entry which is preliminary data.</text>
</comment>
<reference evidence="3" key="1">
    <citation type="journal article" date="2019" name="Int. J. Syst. Evol. Microbiol.">
        <title>The Global Catalogue of Microorganisms (GCM) 10K type strain sequencing project: providing services to taxonomists for standard genome sequencing and annotation.</title>
        <authorList>
            <consortium name="The Broad Institute Genomics Platform"/>
            <consortium name="The Broad Institute Genome Sequencing Center for Infectious Disease"/>
            <person name="Wu L."/>
            <person name="Ma J."/>
        </authorList>
    </citation>
    <scope>NUCLEOTIDE SEQUENCE [LARGE SCALE GENOMIC DNA]</scope>
    <source>
        <strain evidence="3">JCM 3399</strain>
    </source>
</reference>
<proteinExistence type="predicted"/>
<accession>A0ABQ2UT93</accession>